<evidence type="ECO:0000313" key="5">
    <source>
        <dbReference type="EMBL" id="TCD65622.1"/>
    </source>
</evidence>
<evidence type="ECO:0008006" key="7">
    <source>
        <dbReference type="Google" id="ProtNLM"/>
    </source>
</evidence>
<feature type="compositionally biased region" description="Acidic residues" evidence="4">
    <location>
        <begin position="744"/>
        <end position="781"/>
    </location>
</feature>
<feature type="region of interest" description="Disordered" evidence="4">
    <location>
        <begin position="798"/>
        <end position="818"/>
    </location>
</feature>
<accession>A0A4R0RE79</accession>
<evidence type="ECO:0000256" key="4">
    <source>
        <dbReference type="SAM" id="MobiDB-lite"/>
    </source>
</evidence>
<feature type="region of interest" description="Disordered" evidence="4">
    <location>
        <begin position="37"/>
        <end position="62"/>
    </location>
</feature>
<dbReference type="STRING" id="92696.A0A4R0RE79"/>
<gene>
    <name evidence="5" type="ORF">EIP91_002427</name>
</gene>
<sequence length="1180" mass="129857">MSTTLPLFWNLSSSSKKERIEASVKLIGALERFQADFTPLDGTSEDEEDAEDAEENGKGDGLDALNAADVSYSIRRLVRGLASPRESSRLGFAVALTELLLRIETVTCSQVVALILDASRAQGSMTGQEERDVHFARLFGLTAVIQSGLITRDTPLSSSASSTTTVSDSVAFTGVVSHLLELSEAKSWLRESAWWSLVLAVDRLGASGVSWKDEALESVVDILYTQHKHWSPEKIALTVKLQKLCPNQEWKKLVTPPFKHAEILASGNFTALARILKDVSMDEDESADTKSNSGSWTPNLPFVWDILLDHFLAPAGSAPSAGSKFPEFFRVLVDESLFATSSSPERKYWGFQVFRKSLARASAADMPLLFTKNFMRTWINHLSNSDRYLHKAAKQVANDILGLVRQNPKLGFTLILQLTGVNGSHQFDRLTKTKTVETILTSMDVDGIQSYIDYLLQQVNDKDGSSADDIPAINARRIWIVDQLAALLRNGAIPKDDTWVQGILDWLTVHSLCIVRKKSEKSKLLALHVVPSPPFSDDLHKACKTRLLSCLADLAGQVSVIHVDEKAVKFTGIASDGQLWVSKCLATVAQLLDDSKHLKWFAEIDEEERTLRLSALQLVRRLNKISGTKEELARGAELLIAASLVQRYCTDNDNDEGDEDSNTLEDCVDAARRLFPEKKKDKAGSEAHAEPIDVLIDVVIRFLEMGTTFMRSVANQAFTSLSGSLESSSIDLIVAQLVSRDPDELAEAPDDDMEEDSASDGDGDDAEEDSVVEDDDEESDVDLEHDSELRAAIEEALKANGIHRASEDDSDEESEEELMDDDQMLAIDEQLAAVFKARADEKGRGTVNIQREATHFKNRVLDLVDVYLKKHATSTNSVRFITPLVDVITGSGADEKQLVDKATGILRSRLGKSKETLEISDKGDVVAVLQELHMRSRTAVTSDTLATLSSCSLFLCRGLLQADAQLEVVEAYRESLADFMTRKASRLNNHFFQEFFRRYPAVAWDLRNALIEASGQAVNGYRTAQGYQLLQTIVNQLSGLNDRKSEVASFMPLLSKSVIDVISDACADGSLTAAQAKDVLKLAQSAARQTKRVASGPQEVSSIWQPSRWQALAEKLATSGTLKSSTGLQNTCKQIAQLSESTVIFKSAQEPSKRKLDASVDDDAARNPSRKKVKKSKPKA</sequence>
<dbReference type="InterPro" id="IPR016024">
    <property type="entry name" value="ARM-type_fold"/>
</dbReference>
<keyword evidence="3" id="KW-0539">Nucleus</keyword>
<dbReference type="PANTHER" id="PTHR13213:SF2">
    <property type="entry name" value="MYB-BINDING PROTEIN 1A"/>
    <property type="match status" value="1"/>
</dbReference>
<evidence type="ECO:0000256" key="3">
    <source>
        <dbReference type="ARBA" id="ARBA00023242"/>
    </source>
</evidence>
<dbReference type="Pfam" id="PF04931">
    <property type="entry name" value="DNA_pol_phi"/>
    <property type="match status" value="1"/>
</dbReference>
<dbReference type="GO" id="GO:0000182">
    <property type="term" value="F:rDNA binding"/>
    <property type="evidence" value="ECO:0007669"/>
    <property type="project" value="TreeGrafter"/>
</dbReference>
<dbReference type="EMBL" id="RWJN01000171">
    <property type="protein sequence ID" value="TCD65622.1"/>
    <property type="molecule type" value="Genomic_DNA"/>
</dbReference>
<dbReference type="GO" id="GO:0006355">
    <property type="term" value="P:regulation of DNA-templated transcription"/>
    <property type="evidence" value="ECO:0007669"/>
    <property type="project" value="InterPro"/>
</dbReference>
<feature type="region of interest" description="Disordered" evidence="4">
    <location>
        <begin position="1147"/>
        <end position="1180"/>
    </location>
</feature>
<dbReference type="GO" id="GO:0005730">
    <property type="term" value="C:nucleolus"/>
    <property type="evidence" value="ECO:0007669"/>
    <property type="project" value="InterPro"/>
</dbReference>
<feature type="compositionally biased region" description="Acidic residues" evidence="4">
    <location>
        <begin position="808"/>
        <end position="818"/>
    </location>
</feature>
<feature type="compositionally biased region" description="Basic residues" evidence="4">
    <location>
        <begin position="1168"/>
        <end position="1180"/>
    </location>
</feature>
<feature type="region of interest" description="Disordered" evidence="4">
    <location>
        <begin position="743"/>
        <end position="783"/>
    </location>
</feature>
<dbReference type="AlphaFoldDB" id="A0A4R0RE79"/>
<evidence type="ECO:0000256" key="1">
    <source>
        <dbReference type="ARBA" id="ARBA00004123"/>
    </source>
</evidence>
<dbReference type="Proteomes" id="UP000292702">
    <property type="component" value="Unassembled WGS sequence"/>
</dbReference>
<comment type="subcellular location">
    <subcellularLocation>
        <location evidence="1">Nucleus</location>
    </subcellularLocation>
</comment>
<dbReference type="PANTHER" id="PTHR13213">
    <property type="entry name" value="MYB-BINDING PROTEIN 1A FAMILY MEMBER"/>
    <property type="match status" value="1"/>
</dbReference>
<dbReference type="SUPFAM" id="SSF48371">
    <property type="entry name" value="ARM repeat"/>
    <property type="match status" value="1"/>
</dbReference>
<dbReference type="OrthoDB" id="342531at2759"/>
<evidence type="ECO:0000256" key="2">
    <source>
        <dbReference type="ARBA" id="ARBA00006809"/>
    </source>
</evidence>
<organism evidence="5 6">
    <name type="scientific">Steccherinum ochraceum</name>
    <dbReference type="NCBI Taxonomy" id="92696"/>
    <lineage>
        <taxon>Eukaryota</taxon>
        <taxon>Fungi</taxon>
        <taxon>Dikarya</taxon>
        <taxon>Basidiomycota</taxon>
        <taxon>Agaricomycotina</taxon>
        <taxon>Agaricomycetes</taxon>
        <taxon>Polyporales</taxon>
        <taxon>Steccherinaceae</taxon>
        <taxon>Steccherinum</taxon>
    </lineage>
</organism>
<feature type="compositionally biased region" description="Acidic residues" evidence="4">
    <location>
        <begin position="43"/>
        <end position="54"/>
    </location>
</feature>
<name>A0A4R0RE79_9APHY</name>
<evidence type="ECO:0000313" key="6">
    <source>
        <dbReference type="Proteomes" id="UP000292702"/>
    </source>
</evidence>
<keyword evidence="6" id="KW-1185">Reference proteome</keyword>
<dbReference type="InterPro" id="IPR007015">
    <property type="entry name" value="DNA_pol_V/MYBBP1A"/>
</dbReference>
<reference evidence="5 6" key="1">
    <citation type="submission" date="2018-11" db="EMBL/GenBank/DDBJ databases">
        <title>Genome assembly of Steccherinum ochraceum LE-BIN_3174, the white-rot fungus of the Steccherinaceae family (The Residual Polyporoid clade, Polyporales, Basidiomycota).</title>
        <authorList>
            <person name="Fedorova T.V."/>
            <person name="Glazunova O.A."/>
            <person name="Landesman E.O."/>
            <person name="Moiseenko K.V."/>
            <person name="Psurtseva N.V."/>
            <person name="Savinova O.S."/>
            <person name="Shakhova N.V."/>
            <person name="Tyazhelova T.V."/>
            <person name="Vasina D.V."/>
        </authorList>
    </citation>
    <scope>NUCLEOTIDE SEQUENCE [LARGE SCALE GENOMIC DNA]</scope>
    <source>
        <strain evidence="5 6">LE-BIN_3174</strain>
    </source>
</reference>
<comment type="similarity">
    <text evidence="2">Belongs to the MYBBP1A family.</text>
</comment>
<proteinExistence type="inferred from homology"/>
<comment type="caution">
    <text evidence="5">The sequence shown here is derived from an EMBL/GenBank/DDBJ whole genome shotgun (WGS) entry which is preliminary data.</text>
</comment>
<protein>
    <recommendedName>
        <fullName evidence="7">DNA-directed DNA polymerase</fullName>
    </recommendedName>
</protein>